<name>A0ABV9CJM0_9ACTN</name>
<evidence type="ECO:0000259" key="5">
    <source>
        <dbReference type="Pfam" id="PF21036"/>
    </source>
</evidence>
<dbReference type="Pfam" id="PF21036">
    <property type="entry name" value="EryCIII-like_N"/>
    <property type="match status" value="1"/>
</dbReference>
<reference evidence="7" key="1">
    <citation type="journal article" date="2019" name="Int. J. Syst. Evol. Microbiol.">
        <title>The Global Catalogue of Microorganisms (GCM) 10K type strain sequencing project: providing services to taxonomists for standard genome sequencing and annotation.</title>
        <authorList>
            <consortium name="The Broad Institute Genomics Platform"/>
            <consortium name="The Broad Institute Genome Sequencing Center for Infectious Disease"/>
            <person name="Wu L."/>
            <person name="Ma J."/>
        </authorList>
    </citation>
    <scope>NUCLEOTIDE SEQUENCE [LARGE SCALE GENOMIC DNA]</scope>
    <source>
        <strain evidence="7">CGMCC 4.7132</strain>
    </source>
</reference>
<evidence type="ECO:0000256" key="2">
    <source>
        <dbReference type="ARBA" id="ARBA00022676"/>
    </source>
</evidence>
<dbReference type="SUPFAM" id="SSF53756">
    <property type="entry name" value="UDP-Glycosyltransferase/glycogen phosphorylase"/>
    <property type="match status" value="1"/>
</dbReference>
<keyword evidence="2" id="KW-0328">Glycosyltransferase</keyword>
<feature type="domain" description="Erythromycin biosynthesis protein CIII-like C-terminal" evidence="4">
    <location>
        <begin position="237"/>
        <end position="378"/>
    </location>
</feature>
<protein>
    <submittedName>
        <fullName evidence="6">Nucleotide disphospho-sugar-binding domain-containing protein</fullName>
    </submittedName>
</protein>
<accession>A0ABV9CJM0</accession>
<evidence type="ECO:0000256" key="3">
    <source>
        <dbReference type="ARBA" id="ARBA00022679"/>
    </source>
</evidence>
<dbReference type="RefSeq" id="WP_380842407.1">
    <property type="nucleotide sequence ID" value="NZ_JBHSFP010000014.1"/>
</dbReference>
<dbReference type="CDD" id="cd03784">
    <property type="entry name" value="GT1_Gtf-like"/>
    <property type="match status" value="1"/>
</dbReference>
<dbReference type="InterPro" id="IPR010610">
    <property type="entry name" value="EryCIII-like_C"/>
</dbReference>
<keyword evidence="7" id="KW-1185">Reference proteome</keyword>
<dbReference type="InterPro" id="IPR002213">
    <property type="entry name" value="UDP_glucos_trans"/>
</dbReference>
<dbReference type="InterPro" id="IPR050426">
    <property type="entry name" value="Glycosyltransferase_28"/>
</dbReference>
<dbReference type="Pfam" id="PF06722">
    <property type="entry name" value="EryCIII-like_C"/>
    <property type="match status" value="1"/>
</dbReference>
<organism evidence="6 7">
    <name type="scientific">Sphaerisporangium dianthi</name>
    <dbReference type="NCBI Taxonomy" id="1436120"/>
    <lineage>
        <taxon>Bacteria</taxon>
        <taxon>Bacillati</taxon>
        <taxon>Actinomycetota</taxon>
        <taxon>Actinomycetes</taxon>
        <taxon>Streptosporangiales</taxon>
        <taxon>Streptosporangiaceae</taxon>
        <taxon>Sphaerisporangium</taxon>
    </lineage>
</organism>
<comment type="similarity">
    <text evidence="1">Belongs to the glycosyltransferase 28 family.</text>
</comment>
<sequence length="380" mass="40546">MRVMITMWAWGPSHYQPLVPLAWAFRLAGHDVMVATQPRLTRHVLRSGLPAMPLGTDDEVSAAVERFLKPGALPRKVMVGNKSESRTIRDFAQIAEAMAGPLTEAVRAFRPDLLIFEETTYAAPLVAALEGVPAVRHLLGLDCLSPLRWTESPALAELTERLGLGMVDLAGLVTVDACPPSMQVEGDFRRQLMRYVPYNGTAELPSWLDEGRRPRVCVTWGTSMYRFEYYDFVAGKIIDAVAGLGVDVVAALSEADRRALGPVPGNVRVAETLPLGAVLPGCDLVISQGGMGTTLTAAAFGVPHLIAPTLPDHKVNVGQLAKTGAGAVLDVSADAAGIAAQVAEVLETPSFTDAAHRVRAEIAAQPLPAEVAGRLAELVR</sequence>
<evidence type="ECO:0000256" key="1">
    <source>
        <dbReference type="ARBA" id="ARBA00006962"/>
    </source>
</evidence>
<comment type="caution">
    <text evidence="6">The sequence shown here is derived from an EMBL/GenBank/DDBJ whole genome shotgun (WGS) entry which is preliminary data.</text>
</comment>
<proteinExistence type="inferred from homology"/>
<evidence type="ECO:0000313" key="7">
    <source>
        <dbReference type="Proteomes" id="UP001596004"/>
    </source>
</evidence>
<evidence type="ECO:0000259" key="4">
    <source>
        <dbReference type="Pfam" id="PF06722"/>
    </source>
</evidence>
<feature type="domain" description="Erythromycin biosynthesis protein CIII-like N-terminal" evidence="5">
    <location>
        <begin position="23"/>
        <end position="221"/>
    </location>
</feature>
<gene>
    <name evidence="6" type="ORF">ACFO60_20745</name>
</gene>
<evidence type="ECO:0000313" key="6">
    <source>
        <dbReference type="EMBL" id="MFC4533208.1"/>
    </source>
</evidence>
<dbReference type="PANTHER" id="PTHR48050:SF13">
    <property type="entry name" value="STEROL 3-BETA-GLUCOSYLTRANSFERASE UGT80A2"/>
    <property type="match status" value="1"/>
</dbReference>
<keyword evidence="3" id="KW-0808">Transferase</keyword>
<dbReference type="InterPro" id="IPR048284">
    <property type="entry name" value="EryCIII-like_N"/>
</dbReference>
<dbReference type="PANTHER" id="PTHR48050">
    <property type="entry name" value="STEROL 3-BETA-GLUCOSYLTRANSFERASE"/>
    <property type="match status" value="1"/>
</dbReference>
<dbReference type="EMBL" id="JBHSFP010000014">
    <property type="protein sequence ID" value="MFC4533208.1"/>
    <property type="molecule type" value="Genomic_DNA"/>
</dbReference>
<dbReference type="Proteomes" id="UP001596004">
    <property type="component" value="Unassembled WGS sequence"/>
</dbReference>
<dbReference type="Gene3D" id="3.40.50.2000">
    <property type="entry name" value="Glycogen Phosphorylase B"/>
    <property type="match status" value="2"/>
</dbReference>